<organism evidence="2 3">
    <name type="scientific">Martelella radicis</name>
    <dbReference type="NCBI Taxonomy" id="1397476"/>
    <lineage>
        <taxon>Bacteria</taxon>
        <taxon>Pseudomonadati</taxon>
        <taxon>Pseudomonadota</taxon>
        <taxon>Alphaproteobacteria</taxon>
        <taxon>Hyphomicrobiales</taxon>
        <taxon>Aurantimonadaceae</taxon>
        <taxon>Martelella</taxon>
    </lineage>
</organism>
<gene>
    <name evidence="2" type="ORF">GGR30_003063</name>
</gene>
<dbReference type="RefSeq" id="WP_183487754.1">
    <property type="nucleotide sequence ID" value="NZ_JACIDZ010000010.1"/>
</dbReference>
<proteinExistence type="predicted"/>
<keyword evidence="1" id="KW-0812">Transmembrane</keyword>
<comment type="caution">
    <text evidence="2">The sequence shown here is derived from an EMBL/GenBank/DDBJ whole genome shotgun (WGS) entry which is preliminary data.</text>
</comment>
<keyword evidence="3" id="KW-1185">Reference proteome</keyword>
<dbReference type="Proteomes" id="UP000530571">
    <property type="component" value="Unassembled WGS sequence"/>
</dbReference>
<dbReference type="EMBL" id="JACIDZ010000010">
    <property type="protein sequence ID" value="MBB4123123.1"/>
    <property type="molecule type" value="Genomic_DNA"/>
</dbReference>
<keyword evidence="1" id="KW-1133">Transmembrane helix</keyword>
<dbReference type="AlphaFoldDB" id="A0A7W6KKP9"/>
<evidence type="ECO:0000313" key="3">
    <source>
        <dbReference type="Proteomes" id="UP000530571"/>
    </source>
</evidence>
<feature type="transmembrane region" description="Helical" evidence="1">
    <location>
        <begin position="6"/>
        <end position="25"/>
    </location>
</feature>
<evidence type="ECO:0000256" key="1">
    <source>
        <dbReference type="SAM" id="Phobius"/>
    </source>
</evidence>
<keyword evidence="1" id="KW-0472">Membrane</keyword>
<reference evidence="2 3" key="1">
    <citation type="submission" date="2020-08" db="EMBL/GenBank/DDBJ databases">
        <title>Genomic Encyclopedia of Type Strains, Phase IV (KMG-IV): sequencing the most valuable type-strain genomes for metagenomic binning, comparative biology and taxonomic classification.</title>
        <authorList>
            <person name="Goeker M."/>
        </authorList>
    </citation>
    <scope>NUCLEOTIDE SEQUENCE [LARGE SCALE GENOMIC DNA]</scope>
    <source>
        <strain evidence="2 3">DSM 28101</strain>
    </source>
</reference>
<name>A0A7W6KKP9_9HYPH</name>
<evidence type="ECO:0000313" key="2">
    <source>
        <dbReference type="EMBL" id="MBB4123123.1"/>
    </source>
</evidence>
<protein>
    <submittedName>
        <fullName evidence="2">Uncharacterized protein</fullName>
    </submittedName>
</protein>
<sequence length="59" mass="6204">MTGLSVFEVAAAMAALAAQGLVLVLRYNSETLYELTHPRLGDVISLAEELGDPHALHAG</sequence>
<accession>A0A7W6KKP9</accession>